<feature type="signal peptide" evidence="2">
    <location>
        <begin position="1"/>
        <end position="20"/>
    </location>
</feature>
<evidence type="ECO:0000313" key="3">
    <source>
        <dbReference type="EMBL" id="VDN96610.1"/>
    </source>
</evidence>
<dbReference type="AlphaFoldDB" id="A0A0R3T1J7"/>
<proteinExistence type="predicted"/>
<feature type="compositionally biased region" description="Basic and acidic residues" evidence="1">
    <location>
        <begin position="48"/>
        <end position="79"/>
    </location>
</feature>
<feature type="compositionally biased region" description="Polar residues" evidence="1">
    <location>
        <begin position="24"/>
        <end position="47"/>
    </location>
</feature>
<evidence type="ECO:0000256" key="1">
    <source>
        <dbReference type="SAM" id="MobiDB-lite"/>
    </source>
</evidence>
<name>A0A0R3T1J7_RODNA</name>
<dbReference type="Proteomes" id="UP000278807">
    <property type="component" value="Unassembled WGS sequence"/>
</dbReference>
<evidence type="ECO:0000313" key="4">
    <source>
        <dbReference type="Proteomes" id="UP000278807"/>
    </source>
</evidence>
<dbReference type="WBParaSite" id="HNAJ_0000075101-mRNA-1">
    <property type="protein sequence ID" value="HNAJ_0000075101-mRNA-1"/>
    <property type="gene ID" value="HNAJ_0000075101"/>
</dbReference>
<gene>
    <name evidence="3" type="ORF">HNAJ_LOCUS751</name>
</gene>
<sequence>MAKLIQCVIILVVLISIVKACGNNMNKTSTEGHTTDSPLPMPTTVSSEGEKKPPEETTDETGKKDEKENEHGNTQDEKN</sequence>
<reference evidence="5" key="1">
    <citation type="submission" date="2017-02" db="UniProtKB">
        <authorList>
            <consortium name="WormBaseParasite"/>
        </authorList>
    </citation>
    <scope>IDENTIFICATION</scope>
</reference>
<keyword evidence="2" id="KW-0732">Signal</keyword>
<dbReference type="EMBL" id="UZAE01000236">
    <property type="protein sequence ID" value="VDN96610.1"/>
    <property type="molecule type" value="Genomic_DNA"/>
</dbReference>
<protein>
    <submittedName>
        <fullName evidence="5">Secreted protein</fullName>
    </submittedName>
</protein>
<accession>A0A0R3T1J7</accession>
<feature type="chain" id="PRO_5043131575" evidence="2">
    <location>
        <begin position="21"/>
        <end position="79"/>
    </location>
</feature>
<organism evidence="5">
    <name type="scientific">Rodentolepis nana</name>
    <name type="common">Dwarf tapeworm</name>
    <name type="synonym">Hymenolepis nana</name>
    <dbReference type="NCBI Taxonomy" id="102285"/>
    <lineage>
        <taxon>Eukaryota</taxon>
        <taxon>Metazoa</taxon>
        <taxon>Spiralia</taxon>
        <taxon>Lophotrochozoa</taxon>
        <taxon>Platyhelminthes</taxon>
        <taxon>Cestoda</taxon>
        <taxon>Eucestoda</taxon>
        <taxon>Cyclophyllidea</taxon>
        <taxon>Hymenolepididae</taxon>
        <taxon>Rodentolepis</taxon>
    </lineage>
</organism>
<reference evidence="3 4" key="2">
    <citation type="submission" date="2018-11" db="EMBL/GenBank/DDBJ databases">
        <authorList>
            <consortium name="Pathogen Informatics"/>
        </authorList>
    </citation>
    <scope>NUCLEOTIDE SEQUENCE [LARGE SCALE GENOMIC DNA]</scope>
</reference>
<evidence type="ECO:0000256" key="2">
    <source>
        <dbReference type="SAM" id="SignalP"/>
    </source>
</evidence>
<evidence type="ECO:0000313" key="5">
    <source>
        <dbReference type="WBParaSite" id="HNAJ_0000075101-mRNA-1"/>
    </source>
</evidence>
<keyword evidence="4" id="KW-1185">Reference proteome</keyword>
<feature type="region of interest" description="Disordered" evidence="1">
    <location>
        <begin position="24"/>
        <end position="79"/>
    </location>
</feature>